<dbReference type="EMBL" id="JAKEKT020000007">
    <property type="protein sequence ID" value="KAL1649159.1"/>
    <property type="molecule type" value="Genomic_DNA"/>
</dbReference>
<sequence>MVLGIITAIAACPAIVGTNQAVLQGQHKSAKEKHRGLKTNLVVTCTGTSSGCHEVNGRAVVLLNNKLYINTPALLQLPGGPAHPFAGYYLPHPSHTSDWGRAGEGLVSTISDDPPQLNWVYVDTNTHEVKYGLRTDCEEQLVGPWSCTPVGRRMTLEGWEGFVALEEKRGSGVWEVAFDRDDDGLVEECELERREMRTRKAPKPDVGPDSEEEEEEEEEEEQEQEEEEAGGEDDGGGS</sequence>
<proteinExistence type="predicted"/>
<name>A0ABR3U0T7_9PEZI</name>
<evidence type="ECO:0000313" key="3">
    <source>
        <dbReference type="EMBL" id="KAL1649159.1"/>
    </source>
</evidence>
<feature type="chain" id="PRO_5046741379" evidence="2">
    <location>
        <begin position="19"/>
        <end position="238"/>
    </location>
</feature>
<keyword evidence="2" id="KW-0732">Signal</keyword>
<dbReference type="PANTHER" id="PTHR38049">
    <property type="entry name" value="RICIN B LECTIN DOMAIN-CONTAINING PROTEIN"/>
    <property type="match status" value="1"/>
</dbReference>
<reference evidence="3 4" key="1">
    <citation type="journal article" date="2023" name="Plant Dis.">
        <title>First Report of Diplodia intermedia Causing Canker and Dieback Diseases on Apple Trees in Canada.</title>
        <authorList>
            <person name="Ellouze W."/>
            <person name="Ilyukhin E."/>
            <person name="Sulman M."/>
            <person name="Ali S."/>
        </authorList>
    </citation>
    <scope>NUCLEOTIDE SEQUENCE [LARGE SCALE GENOMIC DNA]</scope>
    <source>
        <strain evidence="3 4">M45-28</strain>
    </source>
</reference>
<keyword evidence="4" id="KW-1185">Reference proteome</keyword>
<protein>
    <submittedName>
        <fullName evidence="3">Uncharacterized protein</fullName>
    </submittedName>
</protein>
<evidence type="ECO:0000256" key="2">
    <source>
        <dbReference type="SAM" id="SignalP"/>
    </source>
</evidence>
<evidence type="ECO:0000313" key="4">
    <source>
        <dbReference type="Proteomes" id="UP001521184"/>
    </source>
</evidence>
<comment type="caution">
    <text evidence="3">The sequence shown here is derived from an EMBL/GenBank/DDBJ whole genome shotgun (WGS) entry which is preliminary data.</text>
</comment>
<gene>
    <name evidence="3" type="ORF">SLS58_001733</name>
</gene>
<dbReference type="PANTHER" id="PTHR38049:SF2">
    <property type="entry name" value="RICIN B LECTIN DOMAIN-CONTAINING PROTEIN"/>
    <property type="match status" value="1"/>
</dbReference>
<feature type="region of interest" description="Disordered" evidence="1">
    <location>
        <begin position="191"/>
        <end position="238"/>
    </location>
</feature>
<organism evidence="3 4">
    <name type="scientific">Diplodia intermedia</name>
    <dbReference type="NCBI Taxonomy" id="856260"/>
    <lineage>
        <taxon>Eukaryota</taxon>
        <taxon>Fungi</taxon>
        <taxon>Dikarya</taxon>
        <taxon>Ascomycota</taxon>
        <taxon>Pezizomycotina</taxon>
        <taxon>Dothideomycetes</taxon>
        <taxon>Dothideomycetes incertae sedis</taxon>
        <taxon>Botryosphaeriales</taxon>
        <taxon>Botryosphaeriaceae</taxon>
        <taxon>Diplodia</taxon>
    </lineage>
</organism>
<evidence type="ECO:0000256" key="1">
    <source>
        <dbReference type="SAM" id="MobiDB-lite"/>
    </source>
</evidence>
<accession>A0ABR3U0T7</accession>
<feature type="signal peptide" evidence="2">
    <location>
        <begin position="1"/>
        <end position="18"/>
    </location>
</feature>
<feature type="compositionally biased region" description="Acidic residues" evidence="1">
    <location>
        <begin position="208"/>
        <end position="238"/>
    </location>
</feature>
<dbReference type="Proteomes" id="UP001521184">
    <property type="component" value="Unassembled WGS sequence"/>
</dbReference>